<feature type="binding site" evidence="1">
    <location>
        <position position="108"/>
    </location>
    <ligand>
        <name>Mn(2+)</name>
        <dbReference type="ChEBI" id="CHEBI:29035"/>
        <label>2</label>
    </ligand>
</feature>
<keyword evidence="1" id="KW-0479">Metal-binding</keyword>
<sequence>MDTYRSNLLPEGSCEKIIALRRFMHVNPELSNQEHKTKAKILEMLRAEGVRNVGTFHGTGIYVDIVGYGEVPVNVVVRGDIDALPIQEDRPDLEYQSTTAGLMHACGHDAHAAAAFGTVLAALANRHQFGGKVRVIFQPAEEAEPLGGRTVANDGLLDGFDYAVGLHVNPEIPSGKFGVLAGPVSKSADEFEVIFTGKNSHAAMPELGVDAIVIASSFVNEVQKLVSRESFSEHASTISIGRFHGGEATNIVCDRVVLNGTIRTRSASARTALHERLLAIADGIARMHRGEARLTITKGEPPVINDLGVSELVRSTIVATFGENTLHPAKPMAGADDFGFYSETLPSVYFWIGCFNESANNVAHVHNPRFGVADADVLKAAEATWAVVKCLQRQNVDSDDPRPLL</sequence>
<keyword evidence="2" id="KW-0378">Hydrolase</keyword>
<dbReference type="PIRSF" id="PIRSF005962">
    <property type="entry name" value="Pept_M20D_amidohydro"/>
    <property type="match status" value="1"/>
</dbReference>
<dbReference type="AlphaFoldDB" id="A0A859QEL0"/>
<dbReference type="SUPFAM" id="SSF55031">
    <property type="entry name" value="Bacterial exopeptidase dimerisation domain"/>
    <property type="match status" value="1"/>
</dbReference>
<feature type="binding site" evidence="1">
    <location>
        <position position="167"/>
    </location>
    <ligand>
        <name>Mn(2+)</name>
        <dbReference type="ChEBI" id="CHEBI:29035"/>
        <label>2</label>
    </ligand>
</feature>
<feature type="binding site" evidence="1">
    <location>
        <position position="366"/>
    </location>
    <ligand>
        <name>Mn(2+)</name>
        <dbReference type="ChEBI" id="CHEBI:29035"/>
        <label>2</label>
    </ligand>
</feature>
<accession>A0A859QEL0</accession>
<dbReference type="InterPro" id="IPR011650">
    <property type="entry name" value="Peptidase_M20_dimer"/>
</dbReference>
<dbReference type="KEGG" id="emx:FKV68_23480"/>
<dbReference type="InterPro" id="IPR017439">
    <property type="entry name" value="Amidohydrolase"/>
</dbReference>
<dbReference type="Proteomes" id="UP000510721">
    <property type="component" value="Plasmid pEmeITTGR7b"/>
</dbReference>
<keyword evidence="3" id="KW-1185">Reference proteome</keyword>
<dbReference type="EMBL" id="CP041240">
    <property type="protein sequence ID" value="QLL64393.1"/>
    <property type="molecule type" value="Genomic_DNA"/>
</dbReference>
<feature type="binding site" evidence="1">
    <location>
        <position position="142"/>
    </location>
    <ligand>
        <name>Mn(2+)</name>
        <dbReference type="ChEBI" id="CHEBI:29035"/>
        <label>2</label>
    </ligand>
</feature>
<keyword evidence="1" id="KW-0464">Manganese</keyword>
<evidence type="ECO:0000313" key="3">
    <source>
        <dbReference type="Proteomes" id="UP000510721"/>
    </source>
</evidence>
<keyword evidence="2" id="KW-0614">Plasmid</keyword>
<evidence type="ECO:0000313" key="2">
    <source>
        <dbReference type="EMBL" id="QLL64393.1"/>
    </source>
</evidence>
<organism evidence="2 3">
    <name type="scientific">Sinorhizobium mexicanum</name>
    <dbReference type="NCBI Taxonomy" id="375549"/>
    <lineage>
        <taxon>Bacteria</taxon>
        <taxon>Pseudomonadati</taxon>
        <taxon>Pseudomonadota</taxon>
        <taxon>Alphaproteobacteria</taxon>
        <taxon>Hyphomicrobiales</taxon>
        <taxon>Rhizobiaceae</taxon>
        <taxon>Sinorhizobium/Ensifer group</taxon>
        <taxon>Sinorhizobium</taxon>
    </lineage>
</organism>
<dbReference type="Pfam" id="PF01546">
    <property type="entry name" value="Peptidase_M20"/>
    <property type="match status" value="1"/>
</dbReference>
<dbReference type="FunFam" id="3.30.70.360:FF:000001">
    <property type="entry name" value="N-acetyldiaminopimelate deacetylase"/>
    <property type="match status" value="1"/>
</dbReference>
<name>A0A859QEL0_9HYPH</name>
<dbReference type="NCBIfam" id="TIGR01891">
    <property type="entry name" value="amidohydrolases"/>
    <property type="match status" value="1"/>
</dbReference>
<dbReference type="GO" id="GO:0046872">
    <property type="term" value="F:metal ion binding"/>
    <property type="evidence" value="ECO:0007669"/>
    <property type="project" value="UniProtKB-KW"/>
</dbReference>
<dbReference type="PANTHER" id="PTHR11014">
    <property type="entry name" value="PEPTIDASE M20 FAMILY MEMBER"/>
    <property type="match status" value="1"/>
</dbReference>
<reference evidence="2 3" key="1">
    <citation type="submission" date="2019-06" db="EMBL/GenBank/DDBJ databases">
        <title>Complete genome sequence of Ensifer mexicanus ITTG R7 isolated from nodules of Acacia angustissima (Mill.) Kuntze.</title>
        <authorList>
            <person name="Rincon-Rosales R."/>
            <person name="Rogel M.A."/>
            <person name="Guerrero G."/>
            <person name="Rincon-Molina C.I."/>
            <person name="Lopez-Lopez A."/>
            <person name="Martinez-Romero E."/>
        </authorList>
    </citation>
    <scope>NUCLEOTIDE SEQUENCE [LARGE SCALE GENOMIC DNA]</scope>
    <source>
        <strain evidence="2 3">ITTG R7</strain>
        <plasmid evidence="3">pemeittgr7b</plasmid>
    </source>
</reference>
<protein>
    <submittedName>
        <fullName evidence="2">Amidohydrolase</fullName>
    </submittedName>
</protein>
<dbReference type="Gene3D" id="3.30.70.360">
    <property type="match status" value="1"/>
</dbReference>
<dbReference type="PANTHER" id="PTHR11014:SF63">
    <property type="entry name" value="METALLOPEPTIDASE, PUTATIVE (AFU_ORTHOLOGUE AFUA_6G09600)-RELATED"/>
    <property type="match status" value="1"/>
</dbReference>
<gene>
    <name evidence="2" type="ORF">FKV68_23480</name>
</gene>
<dbReference type="Pfam" id="PF07687">
    <property type="entry name" value="M20_dimer"/>
    <property type="match status" value="1"/>
</dbReference>
<dbReference type="InterPro" id="IPR002933">
    <property type="entry name" value="Peptidase_M20"/>
</dbReference>
<geneLocation type="plasmid" evidence="3">
    <name>pemeittgr7b</name>
</geneLocation>
<dbReference type="CDD" id="cd03886">
    <property type="entry name" value="M20_Acy1"/>
    <property type="match status" value="1"/>
</dbReference>
<comment type="cofactor">
    <cofactor evidence="1">
        <name>Mn(2+)</name>
        <dbReference type="ChEBI" id="CHEBI:29035"/>
    </cofactor>
    <text evidence="1">The Mn(2+) ion enhances activity.</text>
</comment>
<dbReference type="GO" id="GO:0019877">
    <property type="term" value="P:diaminopimelate biosynthetic process"/>
    <property type="evidence" value="ECO:0007669"/>
    <property type="project" value="UniProtKB-ARBA"/>
</dbReference>
<proteinExistence type="predicted"/>
<dbReference type="RefSeq" id="WP_180942269.1">
    <property type="nucleotide sequence ID" value="NZ_CP041240.1"/>
</dbReference>
<feature type="binding site" evidence="1">
    <location>
        <position position="106"/>
    </location>
    <ligand>
        <name>Mn(2+)</name>
        <dbReference type="ChEBI" id="CHEBI:29035"/>
        <label>2</label>
    </ligand>
</feature>
<dbReference type="InterPro" id="IPR036264">
    <property type="entry name" value="Bact_exopeptidase_dim_dom"/>
</dbReference>
<dbReference type="GO" id="GO:0050118">
    <property type="term" value="F:N-acetyldiaminopimelate deacetylase activity"/>
    <property type="evidence" value="ECO:0007669"/>
    <property type="project" value="UniProtKB-ARBA"/>
</dbReference>
<dbReference type="SUPFAM" id="SSF53187">
    <property type="entry name" value="Zn-dependent exopeptidases"/>
    <property type="match status" value="1"/>
</dbReference>
<dbReference type="Gene3D" id="3.40.630.10">
    <property type="entry name" value="Zn peptidases"/>
    <property type="match status" value="1"/>
</dbReference>
<evidence type="ECO:0000256" key="1">
    <source>
        <dbReference type="PIRSR" id="PIRSR005962-1"/>
    </source>
</evidence>